<dbReference type="GO" id="GO:0005737">
    <property type="term" value="C:cytoplasm"/>
    <property type="evidence" value="ECO:0007669"/>
    <property type="project" value="TreeGrafter"/>
</dbReference>
<dbReference type="OrthoDB" id="1806at2759"/>
<dbReference type="GO" id="GO:0033597">
    <property type="term" value="C:mitotic checkpoint complex"/>
    <property type="evidence" value="ECO:0007669"/>
    <property type="project" value="UniProtKB-ARBA"/>
</dbReference>
<feature type="transmembrane region" description="Helical" evidence="8">
    <location>
        <begin position="244"/>
        <end position="264"/>
    </location>
</feature>
<feature type="transmembrane region" description="Helical" evidence="8">
    <location>
        <begin position="216"/>
        <end position="238"/>
    </location>
</feature>
<reference evidence="10" key="2">
    <citation type="submission" date="2020-05" db="EMBL/GenBank/DDBJ databases">
        <authorList>
            <person name="Kim H.-S."/>
            <person name="Proctor R.H."/>
            <person name="Brown D.W."/>
        </authorList>
    </citation>
    <scope>NUCLEOTIDE SEQUENCE</scope>
    <source>
        <strain evidence="10">NRRL 20472</strain>
    </source>
</reference>
<accession>A0A8H4U3Y9</accession>
<dbReference type="EMBL" id="JABEXW010000168">
    <property type="protein sequence ID" value="KAF4969232.1"/>
    <property type="molecule type" value="Genomic_DNA"/>
</dbReference>
<keyword evidence="8" id="KW-0812">Transmembrane</keyword>
<evidence type="ECO:0000256" key="6">
    <source>
        <dbReference type="ARBA" id="ARBA00023306"/>
    </source>
</evidence>
<name>A0A8H4U3Y9_9HYPO</name>
<dbReference type="AlphaFoldDB" id="A0A8H4U3Y9"/>
<feature type="region of interest" description="Disordered" evidence="7">
    <location>
        <begin position="472"/>
        <end position="495"/>
    </location>
</feature>
<gene>
    <name evidence="10" type="ORF">FSARC_3485</name>
</gene>
<feature type="transmembrane region" description="Helical" evidence="8">
    <location>
        <begin position="166"/>
        <end position="195"/>
    </location>
</feature>
<dbReference type="GO" id="GO:0007094">
    <property type="term" value="P:mitotic spindle assembly checkpoint signaling"/>
    <property type="evidence" value="ECO:0007669"/>
    <property type="project" value="TreeGrafter"/>
</dbReference>
<keyword evidence="4" id="KW-0498">Mitosis</keyword>
<feature type="transmembrane region" description="Helical" evidence="8">
    <location>
        <begin position="119"/>
        <end position="139"/>
    </location>
</feature>
<keyword evidence="5" id="KW-0539">Nucleus</keyword>
<evidence type="ECO:0000256" key="1">
    <source>
        <dbReference type="ARBA" id="ARBA00004123"/>
    </source>
</evidence>
<evidence type="ECO:0000256" key="4">
    <source>
        <dbReference type="ARBA" id="ARBA00022776"/>
    </source>
</evidence>
<dbReference type="InterPro" id="IPR045091">
    <property type="entry name" value="Mad2-like"/>
</dbReference>
<dbReference type="FunFam" id="3.30.900.10:FF:000002">
    <property type="entry name" value="Mitotic spindle assembly checkpoint protein MAD2A"/>
    <property type="match status" value="1"/>
</dbReference>
<dbReference type="Pfam" id="PF02301">
    <property type="entry name" value="HORMA"/>
    <property type="match status" value="1"/>
</dbReference>
<comment type="subcellular location">
    <subcellularLocation>
        <location evidence="1">Nucleus</location>
    </subcellularLocation>
</comment>
<feature type="compositionally biased region" description="Low complexity" evidence="7">
    <location>
        <begin position="483"/>
        <end position="492"/>
    </location>
</feature>
<evidence type="ECO:0000256" key="2">
    <source>
        <dbReference type="ARBA" id="ARBA00010348"/>
    </source>
</evidence>
<evidence type="ECO:0000256" key="3">
    <source>
        <dbReference type="ARBA" id="ARBA00022618"/>
    </source>
</evidence>
<comment type="caution">
    <text evidence="10">The sequence shown here is derived from an EMBL/GenBank/DDBJ whole genome shotgun (WGS) entry which is preliminary data.</text>
</comment>
<organism evidence="10 11">
    <name type="scientific">Fusarium sarcochroum</name>
    <dbReference type="NCBI Taxonomy" id="1208366"/>
    <lineage>
        <taxon>Eukaryota</taxon>
        <taxon>Fungi</taxon>
        <taxon>Dikarya</taxon>
        <taxon>Ascomycota</taxon>
        <taxon>Pezizomycotina</taxon>
        <taxon>Sordariomycetes</taxon>
        <taxon>Hypocreomycetidae</taxon>
        <taxon>Hypocreales</taxon>
        <taxon>Nectriaceae</taxon>
        <taxon>Fusarium</taxon>
        <taxon>Fusarium lateritium species complex</taxon>
    </lineage>
</organism>
<evidence type="ECO:0000313" key="11">
    <source>
        <dbReference type="Proteomes" id="UP000622797"/>
    </source>
</evidence>
<feature type="compositionally biased region" description="Basic and acidic residues" evidence="7">
    <location>
        <begin position="353"/>
        <end position="362"/>
    </location>
</feature>
<dbReference type="PANTHER" id="PTHR11842">
    <property type="entry name" value="MITOTIC SPINDLE ASSEMBLY CHECKPOINT PROTEIN MAD2"/>
    <property type="match status" value="1"/>
</dbReference>
<protein>
    <recommendedName>
        <fullName evidence="9">HORMA domain-containing protein</fullName>
    </recommendedName>
</protein>
<dbReference type="Proteomes" id="UP000622797">
    <property type="component" value="Unassembled WGS sequence"/>
</dbReference>
<dbReference type="SUPFAM" id="SSF56019">
    <property type="entry name" value="The spindle assembly checkpoint protein mad2"/>
    <property type="match status" value="1"/>
</dbReference>
<evidence type="ECO:0000313" key="10">
    <source>
        <dbReference type="EMBL" id="KAF4969232.1"/>
    </source>
</evidence>
<evidence type="ECO:0000256" key="5">
    <source>
        <dbReference type="ARBA" id="ARBA00023242"/>
    </source>
</evidence>
<keyword evidence="11" id="KW-1185">Reference proteome</keyword>
<feature type="transmembrane region" description="Helical" evidence="8">
    <location>
        <begin position="74"/>
        <end position="99"/>
    </location>
</feature>
<evidence type="ECO:0000256" key="8">
    <source>
        <dbReference type="SAM" id="Phobius"/>
    </source>
</evidence>
<dbReference type="PANTHER" id="PTHR11842:SF11">
    <property type="entry name" value="MITOTIC SPINDLE ASSEMBLY CHECKPOINT PROTEIN MAD2A"/>
    <property type="match status" value="1"/>
</dbReference>
<dbReference type="Gene3D" id="3.30.900.10">
    <property type="entry name" value="HORMA domain"/>
    <property type="match status" value="1"/>
</dbReference>
<feature type="transmembrane region" description="Helical" evidence="8">
    <location>
        <begin position="20"/>
        <end position="40"/>
    </location>
</feature>
<feature type="region of interest" description="Disordered" evidence="7">
    <location>
        <begin position="338"/>
        <end position="364"/>
    </location>
</feature>
<evidence type="ECO:0000256" key="7">
    <source>
        <dbReference type="SAM" id="MobiDB-lite"/>
    </source>
</evidence>
<reference evidence="10" key="1">
    <citation type="journal article" date="2020" name="BMC Genomics">
        <title>Correction to: Identification and distribution of gene clusters required for synthesis of sphingolipid metabolism inhibitors in diverse species of the filamentous fungus Fusarium.</title>
        <authorList>
            <person name="Kim H.S."/>
            <person name="Lohmar J.M."/>
            <person name="Busman M."/>
            <person name="Brown D.W."/>
            <person name="Naumann T.A."/>
            <person name="Divon H.H."/>
            <person name="Lysoe E."/>
            <person name="Uhlig S."/>
            <person name="Proctor R.H."/>
        </authorList>
    </citation>
    <scope>NUCLEOTIDE SEQUENCE</scope>
    <source>
        <strain evidence="10">NRRL 20472</strain>
    </source>
</reference>
<dbReference type="InterPro" id="IPR003511">
    <property type="entry name" value="HORMA_dom"/>
</dbReference>
<sequence length="579" mass="64600">MNAPSEDLCSLTGRPDIYGIGIRAAFYTQWLGTLIMEYISEDDLSDLRYIGVFSSATASISLVIGVAYRKLQPLEIYFLLLLAMGLFLFLMPLYVWRVLTRCQPHLDPLLLTKEVHGTLYYLVTLTILTANVSMGTWYYTVFLPHLERDCRDVVFMLGKVSLENRAYVIVGAVFYIGVLVSIGGFIFLNSCCTPVTSSGSRQSRNRARNIRRLRKLRILSGFIIFTLLVLAIELPIQWNHVQGVYDFATITQLLPFLLTIGIFLRSWAIYASGVNEASEGTEEESTPSDSSSSSSNEMVDIAQFYQGYSPRLKNHNGLQEFTLHDGIPVKHGEARYPSVAINPPRTAGMSSKEASKSKDKDKSKVHKLSLKGSSRLVAEFFQYSIHTILFQRGVYPAEDFTVVKKYGLNMLVSADDQVKAYIKKIMSQLDKWMVGGKISKLVIVITDKDTGEHVERWQFDVQIFAPVKKSKSSKSSSKDQENAAAAGASSAAPEKTEAEIQSEIAAIFRQITASVTFLPQLNGDCTFNVLVYANADSEVPVEWGDSDAKEIENGEKVQLRGFSTANHKVDTLVSYRFSD</sequence>
<evidence type="ECO:0000259" key="9">
    <source>
        <dbReference type="PROSITE" id="PS50815"/>
    </source>
</evidence>
<feature type="transmembrane region" description="Helical" evidence="8">
    <location>
        <begin position="47"/>
        <end position="68"/>
    </location>
</feature>
<comment type="similarity">
    <text evidence="2">Belongs to the MAD2 family.</text>
</comment>
<keyword evidence="6" id="KW-0131">Cell cycle</keyword>
<keyword evidence="8" id="KW-1133">Transmembrane helix</keyword>
<feature type="domain" description="HORMA" evidence="9">
    <location>
        <begin position="371"/>
        <end position="573"/>
    </location>
</feature>
<keyword evidence="8" id="KW-0472">Membrane</keyword>
<dbReference type="GO" id="GO:0051301">
    <property type="term" value="P:cell division"/>
    <property type="evidence" value="ECO:0007669"/>
    <property type="project" value="UniProtKB-KW"/>
</dbReference>
<dbReference type="InterPro" id="IPR036570">
    <property type="entry name" value="HORMA_dom_sf"/>
</dbReference>
<dbReference type="PROSITE" id="PS50815">
    <property type="entry name" value="HORMA"/>
    <property type="match status" value="1"/>
</dbReference>
<proteinExistence type="inferred from homology"/>
<dbReference type="GO" id="GO:0000776">
    <property type="term" value="C:kinetochore"/>
    <property type="evidence" value="ECO:0007669"/>
    <property type="project" value="TreeGrafter"/>
</dbReference>
<dbReference type="GO" id="GO:0005654">
    <property type="term" value="C:nucleoplasm"/>
    <property type="evidence" value="ECO:0007669"/>
    <property type="project" value="TreeGrafter"/>
</dbReference>
<keyword evidence="3" id="KW-0132">Cell division</keyword>